<dbReference type="Proteomes" id="UP001054837">
    <property type="component" value="Unassembled WGS sequence"/>
</dbReference>
<comment type="caution">
    <text evidence="1">The sequence shown here is derived from an EMBL/GenBank/DDBJ whole genome shotgun (WGS) entry which is preliminary data.</text>
</comment>
<dbReference type="AlphaFoldDB" id="A0AAV4TBV2"/>
<name>A0AAV4TBV2_9ARAC</name>
<evidence type="ECO:0000313" key="2">
    <source>
        <dbReference type="Proteomes" id="UP001054837"/>
    </source>
</evidence>
<dbReference type="EMBL" id="BPLQ01009371">
    <property type="protein sequence ID" value="GIY43669.1"/>
    <property type="molecule type" value="Genomic_DNA"/>
</dbReference>
<sequence>MRKILSIRIVEETYLASTEKCSGKDFLHRNCPREALIKNTLPYLDMDPCRSNTPASSFHTSIFPLRLINRMEGQISSGDSVQLQLLTKILKDIQVEKFSFVWLLLILILA</sequence>
<evidence type="ECO:0000313" key="1">
    <source>
        <dbReference type="EMBL" id="GIY43669.1"/>
    </source>
</evidence>
<accession>A0AAV4TBV2</accession>
<keyword evidence="2" id="KW-1185">Reference proteome</keyword>
<gene>
    <name evidence="1" type="ORF">CDAR_271321</name>
</gene>
<organism evidence="1 2">
    <name type="scientific">Caerostris darwini</name>
    <dbReference type="NCBI Taxonomy" id="1538125"/>
    <lineage>
        <taxon>Eukaryota</taxon>
        <taxon>Metazoa</taxon>
        <taxon>Ecdysozoa</taxon>
        <taxon>Arthropoda</taxon>
        <taxon>Chelicerata</taxon>
        <taxon>Arachnida</taxon>
        <taxon>Araneae</taxon>
        <taxon>Araneomorphae</taxon>
        <taxon>Entelegynae</taxon>
        <taxon>Araneoidea</taxon>
        <taxon>Araneidae</taxon>
        <taxon>Caerostris</taxon>
    </lineage>
</organism>
<reference evidence="1 2" key="1">
    <citation type="submission" date="2021-06" db="EMBL/GenBank/DDBJ databases">
        <title>Caerostris darwini draft genome.</title>
        <authorList>
            <person name="Kono N."/>
            <person name="Arakawa K."/>
        </authorList>
    </citation>
    <scope>NUCLEOTIDE SEQUENCE [LARGE SCALE GENOMIC DNA]</scope>
</reference>
<proteinExistence type="predicted"/>
<protein>
    <submittedName>
        <fullName evidence="1">Uncharacterized protein</fullName>
    </submittedName>
</protein>